<evidence type="ECO:0000259" key="6">
    <source>
        <dbReference type="SMART" id="SM00576"/>
    </source>
</evidence>
<feature type="domain" description="Bromodomain associated" evidence="6">
    <location>
        <begin position="39"/>
        <end position="117"/>
    </location>
</feature>
<dbReference type="InterPro" id="IPR006565">
    <property type="entry name" value="BTP"/>
</dbReference>
<keyword evidence="2" id="KW-0805">Transcription regulation</keyword>
<feature type="region of interest" description="Disordered" evidence="5">
    <location>
        <begin position="222"/>
        <end position="249"/>
    </location>
</feature>
<evidence type="ECO:0000256" key="3">
    <source>
        <dbReference type="ARBA" id="ARBA00023163"/>
    </source>
</evidence>
<keyword evidence="4" id="KW-0539">Nucleus</keyword>
<dbReference type="Pfam" id="PF07524">
    <property type="entry name" value="Bromo_TP"/>
    <property type="match status" value="1"/>
</dbReference>
<evidence type="ECO:0000256" key="5">
    <source>
        <dbReference type="SAM" id="MobiDB-lite"/>
    </source>
</evidence>
<dbReference type="eggNOG" id="ENOG502S96D">
    <property type="taxonomic scope" value="Eukaryota"/>
</dbReference>
<dbReference type="Gene3D" id="1.10.20.10">
    <property type="entry name" value="Histone, subunit A"/>
    <property type="match status" value="1"/>
</dbReference>
<dbReference type="GO" id="GO:0046982">
    <property type="term" value="F:protein heterodimerization activity"/>
    <property type="evidence" value="ECO:0007669"/>
    <property type="project" value="InterPro"/>
</dbReference>
<dbReference type="OrthoDB" id="5402929at2759"/>
<evidence type="ECO:0000256" key="2">
    <source>
        <dbReference type="ARBA" id="ARBA00023015"/>
    </source>
</evidence>
<dbReference type="Proteomes" id="UP000002497">
    <property type="component" value="Unassembled WGS sequence"/>
</dbReference>
<proteinExistence type="predicted"/>
<evidence type="ECO:0000256" key="4">
    <source>
        <dbReference type="ARBA" id="ARBA00023242"/>
    </source>
</evidence>
<reference evidence="8" key="2">
    <citation type="submission" date="2010-03" db="EMBL/GenBank/DDBJ databases">
        <title>The genome sequence of Coccidioides posadasii strain Silveira.</title>
        <authorList>
            <consortium name="The Broad Institute Genome Sequencing Center for Infectious Disease"/>
            <person name="Neafsey D."/>
            <person name="Orbach M."/>
            <person name="Henn M.R."/>
            <person name="Cole G.T."/>
            <person name="Galgiani J."/>
            <person name="Gardner M.J."/>
            <person name="Kirkland T.N."/>
            <person name="Taylor J.W."/>
            <person name="Young S.K."/>
            <person name="Zeng Q."/>
            <person name="Koehrsen M."/>
            <person name="Alvarado L."/>
            <person name="Berlin A."/>
            <person name="Borenstein D."/>
            <person name="Chapman S.B."/>
            <person name="Chen Z."/>
            <person name="Engels R."/>
            <person name="Freedman E."/>
            <person name="Gellesch M."/>
            <person name="Goldberg J."/>
            <person name="Griggs A."/>
            <person name="Gujja S."/>
            <person name="Heilman E."/>
            <person name="Heiman D."/>
            <person name="Howarth C."/>
            <person name="Jen D."/>
            <person name="Larson L."/>
            <person name="Mehta T."/>
            <person name="Neiman D."/>
            <person name="Park D."/>
            <person name="Pearson M."/>
            <person name="Richards J."/>
            <person name="Roberts A."/>
            <person name="Saif S."/>
            <person name="Shea T."/>
            <person name="Shenoy N."/>
            <person name="Sisk P."/>
            <person name="Stolte C."/>
            <person name="Sykes S."/>
            <person name="Walk T."/>
            <person name="White J."/>
            <person name="Yandava C."/>
            <person name="Haas B."/>
            <person name="Nusbaum C."/>
            <person name="Birren B."/>
        </authorList>
    </citation>
    <scope>NUCLEOTIDE SEQUENCE [LARGE SCALE GENOMIC DNA]</scope>
    <source>
        <strain evidence="8">RMSCC 757 / Silveira</strain>
    </source>
</reference>
<dbReference type="GO" id="GO:0005634">
    <property type="term" value="C:nucleus"/>
    <property type="evidence" value="ECO:0007669"/>
    <property type="project" value="UniProtKB-SubCell"/>
</dbReference>
<accession>E9CW99</accession>
<name>E9CW99_COCPS</name>
<comment type="subcellular location">
    <subcellularLocation>
        <location evidence="1">Nucleus</location>
    </subcellularLocation>
</comment>
<dbReference type="InterPro" id="IPR009072">
    <property type="entry name" value="Histone-fold"/>
</dbReference>
<evidence type="ECO:0000313" key="7">
    <source>
        <dbReference type="EMBL" id="EFW21575.1"/>
    </source>
</evidence>
<keyword evidence="3" id="KW-0804">Transcription</keyword>
<dbReference type="OMA" id="EWEEDWQ"/>
<feature type="compositionally biased region" description="Polar residues" evidence="5">
    <location>
        <begin position="228"/>
        <end position="241"/>
    </location>
</feature>
<dbReference type="HOGENOM" id="CLU_064111_0_0_1"/>
<evidence type="ECO:0000256" key="1">
    <source>
        <dbReference type="ARBA" id="ARBA00004123"/>
    </source>
</evidence>
<dbReference type="VEuPathDB" id="FungiDB:D8B26_001749"/>
<sequence>MKDGAYLPSLLLTSSLLESKEYFSSSLITHITSSEMSTPDLHHCFLRPPIIQILRAAGFHSARPAVIDTLTDIAGRYLLLLASSTVDHTLNSHSEDPVPTLDDVLMAFNDVGALRPQKTRLEEVHEGKEDMRGLESFLTWFSGPANTEIRRIAGFIPSEGDVVDVESMGKEDYLTALKKKHSKTGEESRFQGTVLGKDADDRPIVIEGGVESIKAWGKQIRSREQTVEPASTEVSSISKSMSPPERMEI</sequence>
<dbReference type="AlphaFoldDB" id="E9CW99"/>
<reference evidence="8" key="1">
    <citation type="journal article" date="2010" name="Genome Res.">
        <title>Population genomic sequencing of Coccidioides fungi reveals recent hybridization and transposon control.</title>
        <authorList>
            <person name="Neafsey D.E."/>
            <person name="Barker B.M."/>
            <person name="Sharpton T.J."/>
            <person name="Stajich J.E."/>
            <person name="Park D.J."/>
            <person name="Whiston E."/>
            <person name="Hung C.-Y."/>
            <person name="McMahan C."/>
            <person name="White J."/>
            <person name="Sykes S."/>
            <person name="Heiman D."/>
            <person name="Young S."/>
            <person name="Zeng Q."/>
            <person name="Abouelleil A."/>
            <person name="Aftuck L."/>
            <person name="Bessette D."/>
            <person name="Brown A."/>
            <person name="FitzGerald M."/>
            <person name="Lui A."/>
            <person name="Macdonald J.P."/>
            <person name="Priest M."/>
            <person name="Orbach M.J."/>
            <person name="Galgiani J.N."/>
            <person name="Kirkland T.N."/>
            <person name="Cole G.T."/>
            <person name="Birren B.W."/>
            <person name="Henn M.R."/>
            <person name="Taylor J.W."/>
            <person name="Rounsley S.D."/>
        </authorList>
    </citation>
    <scope>NUCLEOTIDE SEQUENCE [LARGE SCALE GENOMIC DNA]</scope>
    <source>
        <strain evidence="8">RMSCC 757 / Silveira</strain>
    </source>
</reference>
<gene>
    <name evidence="7" type="ORF">CPSG_01732</name>
</gene>
<dbReference type="STRING" id="443226.E9CW99"/>
<dbReference type="CDD" id="cd00076">
    <property type="entry name" value="HFD_SF"/>
    <property type="match status" value="1"/>
</dbReference>
<organism evidence="8">
    <name type="scientific">Coccidioides posadasii (strain RMSCC 757 / Silveira)</name>
    <name type="common">Valley fever fungus</name>
    <dbReference type="NCBI Taxonomy" id="443226"/>
    <lineage>
        <taxon>Eukaryota</taxon>
        <taxon>Fungi</taxon>
        <taxon>Dikarya</taxon>
        <taxon>Ascomycota</taxon>
        <taxon>Pezizomycotina</taxon>
        <taxon>Eurotiomycetes</taxon>
        <taxon>Eurotiomycetidae</taxon>
        <taxon>Onygenales</taxon>
        <taxon>Onygenaceae</taxon>
        <taxon>Coccidioides</taxon>
    </lineage>
</organism>
<dbReference type="EMBL" id="GL636487">
    <property type="protein sequence ID" value="EFW21575.1"/>
    <property type="molecule type" value="Genomic_DNA"/>
</dbReference>
<dbReference type="SMART" id="SM00576">
    <property type="entry name" value="BTP"/>
    <property type="match status" value="1"/>
</dbReference>
<protein>
    <submittedName>
        <fullName evidence="7">Bromodomain associated domain-containing protein</fullName>
    </submittedName>
</protein>
<evidence type="ECO:0000313" key="8">
    <source>
        <dbReference type="Proteomes" id="UP000002497"/>
    </source>
</evidence>
<keyword evidence="8" id="KW-1185">Reference proteome</keyword>
<dbReference type="VEuPathDB" id="FungiDB:CPSG_01732"/>